<name>A0A3N4IC84_ASCIM</name>
<reference evidence="2 3" key="1">
    <citation type="journal article" date="2018" name="Nat. Ecol. Evol.">
        <title>Pezizomycetes genomes reveal the molecular basis of ectomycorrhizal truffle lifestyle.</title>
        <authorList>
            <person name="Murat C."/>
            <person name="Payen T."/>
            <person name="Noel B."/>
            <person name="Kuo A."/>
            <person name="Morin E."/>
            <person name="Chen J."/>
            <person name="Kohler A."/>
            <person name="Krizsan K."/>
            <person name="Balestrini R."/>
            <person name="Da Silva C."/>
            <person name="Montanini B."/>
            <person name="Hainaut M."/>
            <person name="Levati E."/>
            <person name="Barry K.W."/>
            <person name="Belfiori B."/>
            <person name="Cichocki N."/>
            <person name="Clum A."/>
            <person name="Dockter R.B."/>
            <person name="Fauchery L."/>
            <person name="Guy J."/>
            <person name="Iotti M."/>
            <person name="Le Tacon F."/>
            <person name="Lindquist E.A."/>
            <person name="Lipzen A."/>
            <person name="Malagnac F."/>
            <person name="Mello A."/>
            <person name="Molinier V."/>
            <person name="Miyauchi S."/>
            <person name="Poulain J."/>
            <person name="Riccioni C."/>
            <person name="Rubini A."/>
            <person name="Sitrit Y."/>
            <person name="Splivallo R."/>
            <person name="Traeger S."/>
            <person name="Wang M."/>
            <person name="Zifcakova L."/>
            <person name="Wipf D."/>
            <person name="Zambonelli A."/>
            <person name="Paolocci F."/>
            <person name="Nowrousian M."/>
            <person name="Ottonello S."/>
            <person name="Baldrian P."/>
            <person name="Spatafora J.W."/>
            <person name="Henrissat B."/>
            <person name="Nagy L.G."/>
            <person name="Aury J.M."/>
            <person name="Wincker P."/>
            <person name="Grigoriev I.V."/>
            <person name="Bonfante P."/>
            <person name="Martin F.M."/>
        </authorList>
    </citation>
    <scope>NUCLEOTIDE SEQUENCE [LARGE SCALE GENOMIC DNA]</scope>
    <source>
        <strain evidence="2 3">RN42</strain>
    </source>
</reference>
<keyword evidence="1" id="KW-0175">Coiled coil</keyword>
<proteinExistence type="predicted"/>
<evidence type="ECO:0000256" key="1">
    <source>
        <dbReference type="SAM" id="Coils"/>
    </source>
</evidence>
<dbReference type="Proteomes" id="UP000275078">
    <property type="component" value="Unassembled WGS sequence"/>
</dbReference>
<evidence type="ECO:0000313" key="3">
    <source>
        <dbReference type="Proteomes" id="UP000275078"/>
    </source>
</evidence>
<accession>A0A3N4IC84</accession>
<evidence type="ECO:0000313" key="2">
    <source>
        <dbReference type="EMBL" id="RPA82268.1"/>
    </source>
</evidence>
<sequence>MEPWSVPPWEVRIQVLEHLWEQIREAIIKKLKEEKIWAKDEWQEVIAAREKAIEEYRKNQELKRIADERRRRDELLGEDGDARVPW</sequence>
<protein>
    <submittedName>
        <fullName evidence="2">Uncharacterized protein</fullName>
    </submittedName>
</protein>
<keyword evidence="3" id="KW-1185">Reference proteome</keyword>
<organism evidence="2 3">
    <name type="scientific">Ascobolus immersus RN42</name>
    <dbReference type="NCBI Taxonomy" id="1160509"/>
    <lineage>
        <taxon>Eukaryota</taxon>
        <taxon>Fungi</taxon>
        <taxon>Dikarya</taxon>
        <taxon>Ascomycota</taxon>
        <taxon>Pezizomycotina</taxon>
        <taxon>Pezizomycetes</taxon>
        <taxon>Pezizales</taxon>
        <taxon>Ascobolaceae</taxon>
        <taxon>Ascobolus</taxon>
    </lineage>
</organism>
<dbReference type="AlphaFoldDB" id="A0A3N4IC84"/>
<gene>
    <name evidence="2" type="ORF">BJ508DRAFT_414138</name>
</gene>
<dbReference type="EMBL" id="ML119672">
    <property type="protein sequence ID" value="RPA82268.1"/>
    <property type="molecule type" value="Genomic_DNA"/>
</dbReference>
<feature type="coiled-coil region" evidence="1">
    <location>
        <begin position="39"/>
        <end position="78"/>
    </location>
</feature>